<feature type="domain" description="Ig-like" evidence="12">
    <location>
        <begin position="22"/>
        <end position="129"/>
    </location>
</feature>
<organism evidence="13 14">
    <name type="scientific">Vombatus ursinus</name>
    <name type="common">Common wombat</name>
    <dbReference type="NCBI Taxonomy" id="29139"/>
    <lineage>
        <taxon>Eukaryota</taxon>
        <taxon>Metazoa</taxon>
        <taxon>Chordata</taxon>
        <taxon>Craniata</taxon>
        <taxon>Vertebrata</taxon>
        <taxon>Euteleostomi</taxon>
        <taxon>Mammalia</taxon>
        <taxon>Metatheria</taxon>
        <taxon>Diprotodontia</taxon>
        <taxon>Vombatidae</taxon>
        <taxon>Vombatus</taxon>
    </lineage>
</organism>
<reference evidence="13" key="2">
    <citation type="submission" date="2025-08" db="UniProtKB">
        <authorList>
            <consortium name="Ensembl"/>
        </authorList>
    </citation>
    <scope>IDENTIFICATION</scope>
</reference>
<dbReference type="PANTHER" id="PTHR19367">
    <property type="entry name" value="T-CELL RECEPTOR ALPHA CHAIN V REGION"/>
    <property type="match status" value="1"/>
</dbReference>
<dbReference type="SMART" id="SM00406">
    <property type="entry name" value="IGv"/>
    <property type="match status" value="1"/>
</dbReference>
<evidence type="ECO:0000259" key="12">
    <source>
        <dbReference type="PROSITE" id="PS50835"/>
    </source>
</evidence>
<dbReference type="AlphaFoldDB" id="A0A4X2LN69"/>
<keyword evidence="9" id="KW-0393">Immunoglobulin domain</keyword>
<dbReference type="InterPro" id="IPR003599">
    <property type="entry name" value="Ig_sub"/>
</dbReference>
<proteinExistence type="predicted"/>
<dbReference type="SMART" id="SM00409">
    <property type="entry name" value="IG"/>
    <property type="match status" value="1"/>
</dbReference>
<dbReference type="InterPro" id="IPR051287">
    <property type="entry name" value="TCR_variable_region"/>
</dbReference>
<dbReference type="InterPro" id="IPR007110">
    <property type="entry name" value="Ig-like_dom"/>
</dbReference>
<keyword evidence="6" id="KW-0472">Membrane</keyword>
<dbReference type="Proteomes" id="UP000314987">
    <property type="component" value="Unassembled WGS sequence"/>
</dbReference>
<evidence type="ECO:0000256" key="3">
    <source>
        <dbReference type="ARBA" id="ARBA00022729"/>
    </source>
</evidence>
<reference evidence="14" key="1">
    <citation type="submission" date="2018-12" db="EMBL/GenBank/DDBJ databases">
        <authorList>
            <person name="Yazar S."/>
        </authorList>
    </citation>
    <scope>NUCLEOTIDE SEQUENCE [LARGE SCALE GENOMIC DNA]</scope>
</reference>
<keyword evidence="3 11" id="KW-0732">Signal</keyword>
<dbReference type="GO" id="GO:0042101">
    <property type="term" value="C:T cell receptor complex"/>
    <property type="evidence" value="ECO:0007669"/>
    <property type="project" value="UniProtKB-KW"/>
</dbReference>
<sequence>MSLSNLLWALIAFTCLEPGMAPSVTQTPPVIYVQEGKAVILNCTYSTGDTNYYLFWYKQLPSGEMIFLIRQDSYSQQNANEDRYSVNFQKASNSISLMISASQLGDSSVYFCALRDGHSEKRDEESCIKTSTNKRSDTYLLQNPTDALTTQRGSGLRPKMSVNGSAEGLNFFTLSKETHSPS</sequence>
<keyword evidence="4" id="KW-0391">Immunity</keyword>
<evidence type="ECO:0000256" key="10">
    <source>
        <dbReference type="ARBA" id="ARBA00043266"/>
    </source>
</evidence>
<dbReference type="InterPro" id="IPR013106">
    <property type="entry name" value="Ig_V-set"/>
</dbReference>
<evidence type="ECO:0000313" key="14">
    <source>
        <dbReference type="Proteomes" id="UP000314987"/>
    </source>
</evidence>
<keyword evidence="14" id="KW-1185">Reference proteome</keyword>
<dbReference type="InterPro" id="IPR036179">
    <property type="entry name" value="Ig-like_dom_sf"/>
</dbReference>
<dbReference type="PANTHER" id="PTHR19367:SF45">
    <property type="entry name" value="IG-LIKE DOMAIN-CONTAINING PROTEIN"/>
    <property type="match status" value="1"/>
</dbReference>
<dbReference type="SUPFAM" id="SSF48726">
    <property type="entry name" value="Immunoglobulin"/>
    <property type="match status" value="1"/>
</dbReference>
<keyword evidence="7" id="KW-1015">Disulfide bond</keyword>
<evidence type="ECO:0000256" key="7">
    <source>
        <dbReference type="ARBA" id="ARBA00023157"/>
    </source>
</evidence>
<comment type="subcellular location">
    <subcellularLocation>
        <location evidence="1">Cell membrane</location>
    </subcellularLocation>
</comment>
<dbReference type="Gene3D" id="2.60.40.10">
    <property type="entry name" value="Immunoglobulins"/>
    <property type="match status" value="1"/>
</dbReference>
<evidence type="ECO:0000256" key="5">
    <source>
        <dbReference type="ARBA" id="ARBA00023130"/>
    </source>
</evidence>
<keyword evidence="8" id="KW-0675">Receptor</keyword>
<keyword evidence="10" id="KW-1279">T cell receptor</keyword>
<evidence type="ECO:0000256" key="4">
    <source>
        <dbReference type="ARBA" id="ARBA00022859"/>
    </source>
</evidence>
<reference evidence="13" key="3">
    <citation type="submission" date="2025-09" db="UniProtKB">
        <authorList>
            <consortium name="Ensembl"/>
        </authorList>
    </citation>
    <scope>IDENTIFICATION</scope>
</reference>
<evidence type="ECO:0000256" key="8">
    <source>
        <dbReference type="ARBA" id="ARBA00023170"/>
    </source>
</evidence>
<protein>
    <recommendedName>
        <fullName evidence="12">Ig-like domain-containing protein</fullName>
    </recommendedName>
</protein>
<keyword evidence="2" id="KW-1003">Cell membrane</keyword>
<evidence type="ECO:0000256" key="1">
    <source>
        <dbReference type="ARBA" id="ARBA00004236"/>
    </source>
</evidence>
<accession>A0A4X2LN69</accession>
<evidence type="ECO:0000256" key="11">
    <source>
        <dbReference type="SAM" id="SignalP"/>
    </source>
</evidence>
<dbReference type="PROSITE" id="PS50835">
    <property type="entry name" value="IG_LIKE"/>
    <property type="match status" value="1"/>
</dbReference>
<dbReference type="GeneTree" id="ENSGT00940000160147"/>
<dbReference type="Ensembl" id="ENSVURT00010030346.1">
    <property type="protein sequence ID" value="ENSVURP00010026644.1"/>
    <property type="gene ID" value="ENSVURG00010020393.1"/>
</dbReference>
<evidence type="ECO:0000256" key="6">
    <source>
        <dbReference type="ARBA" id="ARBA00023136"/>
    </source>
</evidence>
<dbReference type="InterPro" id="IPR013783">
    <property type="entry name" value="Ig-like_fold"/>
</dbReference>
<evidence type="ECO:0000256" key="9">
    <source>
        <dbReference type="ARBA" id="ARBA00023319"/>
    </source>
</evidence>
<dbReference type="GO" id="GO:0002250">
    <property type="term" value="P:adaptive immune response"/>
    <property type="evidence" value="ECO:0007669"/>
    <property type="project" value="UniProtKB-KW"/>
</dbReference>
<feature type="signal peptide" evidence="11">
    <location>
        <begin position="1"/>
        <end position="21"/>
    </location>
</feature>
<keyword evidence="5" id="KW-1064">Adaptive immunity</keyword>
<dbReference type="STRING" id="29139.ENSVURP00010026644"/>
<name>A0A4X2LN69_VOMUR</name>
<evidence type="ECO:0000256" key="2">
    <source>
        <dbReference type="ARBA" id="ARBA00022475"/>
    </source>
</evidence>
<evidence type="ECO:0000313" key="13">
    <source>
        <dbReference type="Ensembl" id="ENSVURP00010026644.1"/>
    </source>
</evidence>
<dbReference type="OMA" id="RCHASNT"/>
<dbReference type="FunFam" id="2.60.40.10:FF:000878">
    <property type="entry name" value="T cell receptor alpha variable 38-1"/>
    <property type="match status" value="1"/>
</dbReference>
<feature type="chain" id="PRO_5021189981" description="Ig-like domain-containing protein" evidence="11">
    <location>
        <begin position="22"/>
        <end position="182"/>
    </location>
</feature>
<dbReference type="Pfam" id="PF07686">
    <property type="entry name" value="V-set"/>
    <property type="match status" value="1"/>
</dbReference>